<dbReference type="Pfam" id="PF00441">
    <property type="entry name" value="Acyl-CoA_dh_1"/>
    <property type="match status" value="1"/>
</dbReference>
<evidence type="ECO:0000256" key="5">
    <source>
        <dbReference type="ARBA" id="ARBA00023002"/>
    </source>
</evidence>
<accession>A0ABX9A468</accession>
<dbReference type="Proteomes" id="UP000824321">
    <property type="component" value="Chromosome"/>
</dbReference>
<proteinExistence type="inferred from homology"/>
<dbReference type="InterPro" id="IPR046373">
    <property type="entry name" value="Acyl-CoA_Oxase/DH_mid-dom_sf"/>
</dbReference>
<sequence>MDFSFTDEQQMLRDGVGKFLEKSYDFDTRQKLVNSDAPWSADAWQQFAEFGLLALPFSEEQGGLGGSISDCVAFAELFGKHLVIEPYLGSVMLAGSALAQSGHAAAQEWVEKIVSGEAVAAFAFEEGHGTASPELVAMTAQGSGDSARLTGEKRLVHAGGDADAIVVLAKKGEGGPLAFYLVEAGADGLDARAYTTIDGRSAANITFTDVAATELGTSEEAVEKLISEAIIVQSAEAVGAMGALVAMTGEYAHTRKQFGVPIATFQAVAHRLADMKIAYTKARATLIYTTALAESGAATPRDIAILKGQIGKLGRAVGEAAIQTHGGVGMTDELSVSHYHKRLLACDTTFGDHAYHFRKVGMG</sequence>
<name>A0ABX9A468_9SPHN</name>
<dbReference type="InterPro" id="IPR037069">
    <property type="entry name" value="AcylCoA_DH/ox_N_sf"/>
</dbReference>
<dbReference type="InterPro" id="IPR009075">
    <property type="entry name" value="AcylCo_DH/oxidase_C"/>
</dbReference>
<dbReference type="RefSeq" id="WP_221431593.1">
    <property type="nucleotide sequence ID" value="NZ_CP081294.1"/>
</dbReference>
<organism evidence="8 9">
    <name type="scientific">Qipengyuania gelatinilytica</name>
    <dbReference type="NCBI Taxonomy" id="2867231"/>
    <lineage>
        <taxon>Bacteria</taxon>
        <taxon>Pseudomonadati</taxon>
        <taxon>Pseudomonadota</taxon>
        <taxon>Alphaproteobacteria</taxon>
        <taxon>Sphingomonadales</taxon>
        <taxon>Erythrobacteraceae</taxon>
        <taxon>Qipengyuania</taxon>
    </lineage>
</organism>
<evidence type="ECO:0000256" key="2">
    <source>
        <dbReference type="ARBA" id="ARBA00009347"/>
    </source>
</evidence>
<reference evidence="8 9" key="1">
    <citation type="submission" date="2021-08" db="EMBL/GenBank/DDBJ databases">
        <title>Comparative Genomics Analysis of the Genus Qipengyuania Reveals Extensive Genetic Diversity and Metabolic Versatility, Including the Description of Fifteen Novel Species.</title>
        <authorList>
            <person name="Liu Y."/>
        </authorList>
    </citation>
    <scope>NUCLEOTIDE SEQUENCE [LARGE SCALE GENOMIC DNA]</scope>
    <source>
        <strain evidence="8 9">1NDH1</strain>
    </source>
</reference>
<dbReference type="Pfam" id="PF02771">
    <property type="entry name" value="Acyl-CoA_dh_N"/>
    <property type="match status" value="1"/>
</dbReference>
<keyword evidence="5" id="KW-0560">Oxidoreductase</keyword>
<evidence type="ECO:0000256" key="4">
    <source>
        <dbReference type="ARBA" id="ARBA00022827"/>
    </source>
</evidence>
<dbReference type="PANTHER" id="PTHR43884:SF20">
    <property type="entry name" value="ACYL-COA DEHYDROGENASE FADE28"/>
    <property type="match status" value="1"/>
</dbReference>
<evidence type="ECO:0000259" key="7">
    <source>
        <dbReference type="Pfam" id="PF02771"/>
    </source>
</evidence>
<protein>
    <submittedName>
        <fullName evidence="8">Acyl-CoA/acyl-ACP dehydrogenase</fullName>
    </submittedName>
</protein>
<dbReference type="InterPro" id="IPR009100">
    <property type="entry name" value="AcylCoA_DH/oxidase_NM_dom_sf"/>
</dbReference>
<dbReference type="SUPFAM" id="SSF56645">
    <property type="entry name" value="Acyl-CoA dehydrogenase NM domain-like"/>
    <property type="match status" value="1"/>
</dbReference>
<feature type="domain" description="Acyl-CoA dehydrogenase/oxidase C-terminal" evidence="6">
    <location>
        <begin position="232"/>
        <end position="359"/>
    </location>
</feature>
<dbReference type="PANTHER" id="PTHR43884">
    <property type="entry name" value="ACYL-COA DEHYDROGENASE"/>
    <property type="match status" value="1"/>
</dbReference>
<evidence type="ECO:0000313" key="9">
    <source>
        <dbReference type="Proteomes" id="UP000824321"/>
    </source>
</evidence>
<dbReference type="EMBL" id="CP081294">
    <property type="protein sequence ID" value="QZD95866.1"/>
    <property type="molecule type" value="Genomic_DNA"/>
</dbReference>
<evidence type="ECO:0000256" key="3">
    <source>
        <dbReference type="ARBA" id="ARBA00022630"/>
    </source>
</evidence>
<comment type="similarity">
    <text evidence="2">Belongs to the acyl-CoA dehydrogenase family.</text>
</comment>
<keyword evidence="4" id="KW-0274">FAD</keyword>
<dbReference type="CDD" id="cd00567">
    <property type="entry name" value="ACAD"/>
    <property type="match status" value="1"/>
</dbReference>
<gene>
    <name evidence="8" type="ORF">K3136_03900</name>
</gene>
<dbReference type="Gene3D" id="1.10.540.10">
    <property type="entry name" value="Acyl-CoA dehydrogenase/oxidase, N-terminal domain"/>
    <property type="match status" value="1"/>
</dbReference>
<dbReference type="Gene3D" id="1.20.140.10">
    <property type="entry name" value="Butyryl-CoA Dehydrogenase, subunit A, domain 3"/>
    <property type="match status" value="1"/>
</dbReference>
<dbReference type="Gene3D" id="2.40.110.10">
    <property type="entry name" value="Butyryl-CoA Dehydrogenase, subunit A, domain 2"/>
    <property type="match status" value="1"/>
</dbReference>
<evidence type="ECO:0000313" key="8">
    <source>
        <dbReference type="EMBL" id="QZD95866.1"/>
    </source>
</evidence>
<evidence type="ECO:0000259" key="6">
    <source>
        <dbReference type="Pfam" id="PF00441"/>
    </source>
</evidence>
<comment type="cofactor">
    <cofactor evidence="1">
        <name>FAD</name>
        <dbReference type="ChEBI" id="CHEBI:57692"/>
    </cofactor>
</comment>
<evidence type="ECO:0000256" key="1">
    <source>
        <dbReference type="ARBA" id="ARBA00001974"/>
    </source>
</evidence>
<dbReference type="SUPFAM" id="SSF47203">
    <property type="entry name" value="Acyl-CoA dehydrogenase C-terminal domain-like"/>
    <property type="match status" value="1"/>
</dbReference>
<dbReference type="InterPro" id="IPR036250">
    <property type="entry name" value="AcylCo_DH-like_C"/>
</dbReference>
<dbReference type="InterPro" id="IPR013786">
    <property type="entry name" value="AcylCoA_DH/ox_N"/>
</dbReference>
<keyword evidence="3" id="KW-0285">Flavoprotein</keyword>
<keyword evidence="9" id="KW-1185">Reference proteome</keyword>
<feature type="domain" description="Acyl-CoA dehydrogenase/oxidase N-terminal" evidence="7">
    <location>
        <begin position="6"/>
        <end position="117"/>
    </location>
</feature>